<protein>
    <submittedName>
        <fullName evidence="2">TPR_REGION domain-containing protein</fullName>
    </submittedName>
</protein>
<accession>A0A1I8AKI7</accession>
<reference evidence="2" key="1">
    <citation type="submission" date="2016-11" db="UniProtKB">
        <authorList>
            <consortium name="WormBaseParasite"/>
        </authorList>
    </citation>
    <scope>IDENTIFICATION</scope>
</reference>
<dbReference type="Proteomes" id="UP000095287">
    <property type="component" value="Unplaced"/>
</dbReference>
<organism evidence="1 2">
    <name type="scientific">Steinernema glaseri</name>
    <dbReference type="NCBI Taxonomy" id="37863"/>
    <lineage>
        <taxon>Eukaryota</taxon>
        <taxon>Metazoa</taxon>
        <taxon>Ecdysozoa</taxon>
        <taxon>Nematoda</taxon>
        <taxon>Chromadorea</taxon>
        <taxon>Rhabditida</taxon>
        <taxon>Tylenchina</taxon>
        <taxon>Panagrolaimomorpha</taxon>
        <taxon>Strongyloidoidea</taxon>
        <taxon>Steinernematidae</taxon>
        <taxon>Steinernema</taxon>
    </lineage>
</organism>
<proteinExistence type="predicted"/>
<dbReference type="Gene3D" id="1.25.40.10">
    <property type="entry name" value="Tetratricopeptide repeat domain"/>
    <property type="match status" value="1"/>
</dbReference>
<keyword evidence="1" id="KW-1185">Reference proteome</keyword>
<sequence length="88" mass="10287">MSSTNEQRLSEARECIKRADNHHLKPYLIHLFSLKTSLIKLKFKPDYDSAAMEYERAAVCFKNEQEPLPLWKGEGGSSLNREGPWRHR</sequence>
<evidence type="ECO:0000313" key="2">
    <source>
        <dbReference type="WBParaSite" id="L893_g6681.t1"/>
    </source>
</evidence>
<dbReference type="AlphaFoldDB" id="A0A1I8AKI7"/>
<dbReference type="WBParaSite" id="L893_g6681.t1">
    <property type="protein sequence ID" value="L893_g6681.t1"/>
    <property type="gene ID" value="L893_g6681"/>
</dbReference>
<name>A0A1I8AKI7_9BILA</name>
<evidence type="ECO:0000313" key="1">
    <source>
        <dbReference type="Proteomes" id="UP000095287"/>
    </source>
</evidence>
<dbReference type="InterPro" id="IPR011990">
    <property type="entry name" value="TPR-like_helical_dom_sf"/>
</dbReference>